<reference evidence="2 3" key="1">
    <citation type="submission" date="2019-09" db="EMBL/GenBank/DDBJ databases">
        <title>Polymorphobacter sp. isolated from a lake in China.</title>
        <authorList>
            <person name="Liu Z."/>
        </authorList>
    </citation>
    <scope>NUCLEOTIDE SEQUENCE [LARGE SCALE GENOMIC DNA]</scope>
    <source>
        <strain evidence="2 3">D40P</strain>
    </source>
</reference>
<keyword evidence="1" id="KW-0732">Signal</keyword>
<evidence type="ECO:0000256" key="1">
    <source>
        <dbReference type="SAM" id="SignalP"/>
    </source>
</evidence>
<dbReference type="Pfam" id="PF26624">
    <property type="entry name" value="DUF8200"/>
    <property type="match status" value="1"/>
</dbReference>
<protein>
    <submittedName>
        <fullName evidence="2">Uncharacterized protein</fullName>
    </submittedName>
</protein>
<evidence type="ECO:0000313" key="2">
    <source>
        <dbReference type="EMBL" id="MQT16060.1"/>
    </source>
</evidence>
<feature type="chain" id="PRO_5028843336" evidence="1">
    <location>
        <begin position="21"/>
        <end position="95"/>
    </location>
</feature>
<evidence type="ECO:0000313" key="3">
    <source>
        <dbReference type="Proteomes" id="UP000481327"/>
    </source>
</evidence>
<organism evidence="2 3">
    <name type="scientific">Sandarakinorhabdus fusca</name>
    <dbReference type="NCBI Taxonomy" id="1439888"/>
    <lineage>
        <taxon>Bacteria</taxon>
        <taxon>Pseudomonadati</taxon>
        <taxon>Pseudomonadota</taxon>
        <taxon>Alphaproteobacteria</taxon>
        <taxon>Sphingomonadales</taxon>
        <taxon>Sphingosinicellaceae</taxon>
        <taxon>Sandarakinorhabdus</taxon>
    </lineage>
</organism>
<dbReference type="AlphaFoldDB" id="A0A7C9KGG2"/>
<proteinExistence type="predicted"/>
<keyword evidence="3" id="KW-1185">Reference proteome</keyword>
<dbReference type="EMBL" id="WIOL01000001">
    <property type="protein sequence ID" value="MQT16060.1"/>
    <property type="molecule type" value="Genomic_DNA"/>
</dbReference>
<gene>
    <name evidence="2" type="ORF">F3168_02130</name>
</gene>
<dbReference type="InterPro" id="IPR058513">
    <property type="entry name" value="DUF8200"/>
</dbReference>
<dbReference type="RefSeq" id="WP_152576503.1">
    <property type="nucleotide sequence ID" value="NZ_JAATJI010000001.1"/>
</dbReference>
<sequence length="95" mass="9208">MIAIAAISASAAAAAPVAGTATLAAPAAAERVTTARGLWQCTGTSCAGTADSVVNTAVGLCTTLADRAGRVSAFSAGDAAFGEAELARCNRHLKS</sequence>
<comment type="caution">
    <text evidence="2">The sequence shown here is derived from an EMBL/GenBank/DDBJ whole genome shotgun (WGS) entry which is preliminary data.</text>
</comment>
<dbReference type="NCBIfam" id="NF047636">
    <property type="entry name" value="CC_3452_fam"/>
    <property type="match status" value="1"/>
</dbReference>
<dbReference type="InterPro" id="IPR058067">
    <property type="entry name" value="CC_3452-like"/>
</dbReference>
<name>A0A7C9KGG2_9SPHN</name>
<feature type="signal peptide" evidence="1">
    <location>
        <begin position="1"/>
        <end position="20"/>
    </location>
</feature>
<dbReference type="Proteomes" id="UP000481327">
    <property type="component" value="Unassembled WGS sequence"/>
</dbReference>
<dbReference type="OrthoDB" id="7594837at2"/>
<accession>A0A7C9KGG2</accession>